<proteinExistence type="predicted"/>
<evidence type="ECO:0000313" key="2">
    <source>
        <dbReference type="Proteomes" id="UP001209878"/>
    </source>
</evidence>
<accession>A0AAD9K4C9</accession>
<evidence type="ECO:0000313" key="1">
    <source>
        <dbReference type="EMBL" id="KAK2164674.1"/>
    </source>
</evidence>
<name>A0AAD9K4C9_RIDPI</name>
<keyword evidence="2" id="KW-1185">Reference proteome</keyword>
<sequence length="43" mass="5027">MSTSTSKSTQKTNVLECEYDYFRMYSSTSTITLECTQVRVRLH</sequence>
<reference evidence="1" key="1">
    <citation type="journal article" date="2023" name="Mol. Biol. Evol.">
        <title>Third-Generation Sequencing Reveals the Adaptive Role of the Epigenome in Three Deep-Sea Polychaetes.</title>
        <authorList>
            <person name="Perez M."/>
            <person name="Aroh O."/>
            <person name="Sun Y."/>
            <person name="Lan Y."/>
            <person name="Juniper S.K."/>
            <person name="Young C.R."/>
            <person name="Angers B."/>
            <person name="Qian P.Y."/>
        </authorList>
    </citation>
    <scope>NUCLEOTIDE SEQUENCE</scope>
    <source>
        <strain evidence="1">R07B-5</strain>
    </source>
</reference>
<dbReference type="EMBL" id="JAODUO010001401">
    <property type="protein sequence ID" value="KAK2164674.1"/>
    <property type="molecule type" value="Genomic_DNA"/>
</dbReference>
<gene>
    <name evidence="1" type="ORF">NP493_1403g00002</name>
</gene>
<protein>
    <submittedName>
        <fullName evidence="1">Uncharacterized protein</fullName>
    </submittedName>
</protein>
<dbReference type="AlphaFoldDB" id="A0AAD9K4C9"/>
<dbReference type="Proteomes" id="UP001209878">
    <property type="component" value="Unassembled WGS sequence"/>
</dbReference>
<organism evidence="1 2">
    <name type="scientific">Ridgeia piscesae</name>
    <name type="common">Tubeworm</name>
    <dbReference type="NCBI Taxonomy" id="27915"/>
    <lineage>
        <taxon>Eukaryota</taxon>
        <taxon>Metazoa</taxon>
        <taxon>Spiralia</taxon>
        <taxon>Lophotrochozoa</taxon>
        <taxon>Annelida</taxon>
        <taxon>Polychaeta</taxon>
        <taxon>Sedentaria</taxon>
        <taxon>Canalipalpata</taxon>
        <taxon>Sabellida</taxon>
        <taxon>Siboglinidae</taxon>
        <taxon>Ridgeia</taxon>
    </lineage>
</organism>
<comment type="caution">
    <text evidence="1">The sequence shown here is derived from an EMBL/GenBank/DDBJ whole genome shotgun (WGS) entry which is preliminary data.</text>
</comment>